<dbReference type="Proteomes" id="UP000784294">
    <property type="component" value="Unassembled WGS sequence"/>
</dbReference>
<evidence type="ECO:0000313" key="2">
    <source>
        <dbReference type="Proteomes" id="UP000784294"/>
    </source>
</evidence>
<dbReference type="AlphaFoldDB" id="A0A3S5ASQ5"/>
<accession>A0A3S5ASQ5</accession>
<evidence type="ECO:0000313" key="1">
    <source>
        <dbReference type="EMBL" id="VEL24217.1"/>
    </source>
</evidence>
<comment type="caution">
    <text evidence="1">The sequence shown here is derived from an EMBL/GenBank/DDBJ whole genome shotgun (WGS) entry which is preliminary data.</text>
</comment>
<gene>
    <name evidence="1" type="ORF">PXEA_LOCUS17657</name>
</gene>
<sequence length="101" mass="11895">MFQSDHRIKSLYFNGHSDAKAHCQRKKVVQYYVQDSQGRCFRRVWSGWERCSQAGQTAEERLAGSDCRDLRPQTWCQAQIKVGFCKVKEIREVSLYLAKYL</sequence>
<name>A0A3S5ASQ5_9PLAT</name>
<dbReference type="EMBL" id="CAAALY010066529">
    <property type="protein sequence ID" value="VEL24217.1"/>
    <property type="molecule type" value="Genomic_DNA"/>
</dbReference>
<reference evidence="1" key="1">
    <citation type="submission" date="2018-11" db="EMBL/GenBank/DDBJ databases">
        <authorList>
            <consortium name="Pathogen Informatics"/>
        </authorList>
    </citation>
    <scope>NUCLEOTIDE SEQUENCE</scope>
</reference>
<keyword evidence="2" id="KW-1185">Reference proteome</keyword>
<protein>
    <submittedName>
        <fullName evidence="1">Uncharacterized protein</fullName>
    </submittedName>
</protein>
<proteinExistence type="predicted"/>
<organism evidence="1 2">
    <name type="scientific">Protopolystoma xenopodis</name>
    <dbReference type="NCBI Taxonomy" id="117903"/>
    <lineage>
        <taxon>Eukaryota</taxon>
        <taxon>Metazoa</taxon>
        <taxon>Spiralia</taxon>
        <taxon>Lophotrochozoa</taxon>
        <taxon>Platyhelminthes</taxon>
        <taxon>Monogenea</taxon>
        <taxon>Polyopisthocotylea</taxon>
        <taxon>Polystomatidea</taxon>
        <taxon>Polystomatidae</taxon>
        <taxon>Protopolystoma</taxon>
    </lineage>
</organism>